<feature type="repeat" description="PPR" evidence="2">
    <location>
        <begin position="275"/>
        <end position="309"/>
    </location>
</feature>
<dbReference type="GO" id="GO:0003729">
    <property type="term" value="F:mRNA binding"/>
    <property type="evidence" value="ECO:0007669"/>
    <property type="project" value="TreeGrafter"/>
</dbReference>
<gene>
    <name evidence="5" type="ORF">H4R18_002937</name>
</gene>
<dbReference type="Gene3D" id="1.25.40.10">
    <property type="entry name" value="Tetratricopeptide repeat domain"/>
    <property type="match status" value="3"/>
</dbReference>
<feature type="compositionally biased region" description="Basic and acidic residues" evidence="3">
    <location>
        <begin position="105"/>
        <end position="158"/>
    </location>
</feature>
<dbReference type="OrthoDB" id="5588846at2759"/>
<feature type="region of interest" description="Disordered" evidence="3">
    <location>
        <begin position="98"/>
        <end position="162"/>
    </location>
</feature>
<dbReference type="InterPro" id="IPR002885">
    <property type="entry name" value="PPR_rpt"/>
</dbReference>
<keyword evidence="1" id="KW-0677">Repeat</keyword>
<dbReference type="InterPro" id="IPR011990">
    <property type="entry name" value="TPR-like_helical_dom_sf"/>
</dbReference>
<dbReference type="Pfam" id="PF13041">
    <property type="entry name" value="PPR_2"/>
    <property type="match status" value="1"/>
</dbReference>
<protein>
    <recommendedName>
        <fullName evidence="4">PROP1-like PPR domain-containing protein</fullName>
    </recommendedName>
</protein>
<feature type="repeat" description="PPR" evidence="2">
    <location>
        <begin position="310"/>
        <end position="344"/>
    </location>
</feature>
<dbReference type="PANTHER" id="PTHR47938:SF35">
    <property type="entry name" value="PENTATRICOPEPTIDE REPEAT-CONTAINING PROTEIN 4, MITOCHONDRIAL-RELATED"/>
    <property type="match status" value="1"/>
</dbReference>
<dbReference type="AlphaFoldDB" id="A0A9W8HFC0"/>
<feature type="repeat" description="PPR" evidence="2">
    <location>
        <begin position="380"/>
        <end position="414"/>
    </location>
</feature>
<dbReference type="PROSITE" id="PS51375">
    <property type="entry name" value="PPR"/>
    <property type="match status" value="6"/>
</dbReference>
<evidence type="ECO:0000256" key="2">
    <source>
        <dbReference type="PROSITE-ProRule" id="PRU00708"/>
    </source>
</evidence>
<feature type="region of interest" description="Disordered" evidence="3">
    <location>
        <begin position="713"/>
        <end position="749"/>
    </location>
</feature>
<dbReference type="NCBIfam" id="TIGR00756">
    <property type="entry name" value="PPR"/>
    <property type="match status" value="4"/>
</dbReference>
<dbReference type="PANTHER" id="PTHR47938">
    <property type="entry name" value="RESPIRATORY COMPLEX I CHAPERONE (CIA84), PUTATIVE (AFU_ORTHOLOGUE AFUA_2G06020)-RELATED"/>
    <property type="match status" value="1"/>
</dbReference>
<dbReference type="Pfam" id="PF17177">
    <property type="entry name" value="PPR_long"/>
    <property type="match status" value="1"/>
</dbReference>
<comment type="caution">
    <text evidence="5">The sequence shown here is derived from an EMBL/GenBank/DDBJ whole genome shotgun (WGS) entry which is preliminary data.</text>
</comment>
<dbReference type="Proteomes" id="UP001140217">
    <property type="component" value="Unassembled WGS sequence"/>
</dbReference>
<evidence type="ECO:0000256" key="1">
    <source>
        <dbReference type="ARBA" id="ARBA00022737"/>
    </source>
</evidence>
<name>A0A9W8HFC0_9FUNG</name>
<sequence>MLRIAAGCIGAGRAVPCAARAAVLLRRVSGSAACAGQRRRFEGRTPYPRAHSIPPARPKELASEQLLGATNGLPPANPGLLETVRITDDEVNQIYDSIMSPQQRRARDEQSIRHRSRAEFLEARRAAREAARSKTDAKANTEADSKADSKAEDGKPKEAAISADAVAKEGRTISNKTMEKLIYVDTRVVREMEEAKRAVIASIDTSQIAGLEDKVRAAAAAAAREAEPDGADVELAPELTLAEFNHVIFANTLACRVDAAMQAFELLREAGIKPDQTTFANLTITHAKAGDLDTAVSMFKRLEEEGLQPTVYSYGTLIRAYMEFDRVDDAFRVYEAMKAREIWPNLPVYNSLIVACLKIGDFKRAWGVFEHLRYTIAQPDEVSFSIMIHACARQGEVERAMNLFEEMVRSNLALSDVTFNSLIHACAKRTDYFDECFRLLEMMESHGFQPDFYTYNTVIYACARSKNLALAREIFRDMLRRSLDPEQRDLLKIDPVTISNMMWAYAGCVTGVKNCSWRVAKRYEGLAERALADVQAADGVLSTHCLASPSPQPEAAFKARIVTERLVQAQEDAARIRDRIQALSAEGAPKEALDGQYVSLIDALLPEKSPTANNAAASEAVRLMVFYLDVLKGTVNARLLNAFLAALIKNGRFDCAWRVILGDFEKFNVPKDGWTFLRMLELCARTRDVRSAWQVWDEYKAWRARVERELGTPGHEALKPRPTRVYGSDPSRDKGPRGDAAAPDGPGPETLALARTLTFPGDNALPACVAGGALGVTPADREVARRRLGCDMTTEHATYIEMVTLLGSGGDFSAAVQLLREEKQGVLEHQHNPTMLDVNSLYQNAIKAGDKHAALDIRGLCMQKPLHPARRALHRKWGTSFSWDLTAPQHRSLSRRFPEEFRRHTAPFQDGEFVYLRQRGAAAPAAEGTGT</sequence>
<evidence type="ECO:0000256" key="3">
    <source>
        <dbReference type="SAM" id="MobiDB-lite"/>
    </source>
</evidence>
<dbReference type="EMBL" id="JANBUL010000107">
    <property type="protein sequence ID" value="KAJ2781362.1"/>
    <property type="molecule type" value="Genomic_DNA"/>
</dbReference>
<dbReference type="InterPro" id="IPR033443">
    <property type="entry name" value="PROP1-like_PPR_dom"/>
</dbReference>
<feature type="domain" description="PROP1-like PPR" evidence="4">
    <location>
        <begin position="256"/>
        <end position="386"/>
    </location>
</feature>
<reference evidence="5" key="1">
    <citation type="submission" date="2022-07" db="EMBL/GenBank/DDBJ databases">
        <title>Phylogenomic reconstructions and comparative analyses of Kickxellomycotina fungi.</title>
        <authorList>
            <person name="Reynolds N.K."/>
            <person name="Stajich J.E."/>
            <person name="Barry K."/>
            <person name="Grigoriev I.V."/>
            <person name="Crous P."/>
            <person name="Smith M.E."/>
        </authorList>
    </citation>
    <scope>NUCLEOTIDE SEQUENCE</scope>
    <source>
        <strain evidence="5">NBRC 105414</strain>
    </source>
</reference>
<feature type="repeat" description="PPR" evidence="2">
    <location>
        <begin position="345"/>
        <end position="379"/>
    </location>
</feature>
<keyword evidence="6" id="KW-1185">Reference proteome</keyword>
<proteinExistence type="predicted"/>
<feature type="repeat" description="PPR" evidence="2">
    <location>
        <begin position="415"/>
        <end position="450"/>
    </location>
</feature>
<evidence type="ECO:0000313" key="6">
    <source>
        <dbReference type="Proteomes" id="UP001140217"/>
    </source>
</evidence>
<evidence type="ECO:0000259" key="4">
    <source>
        <dbReference type="Pfam" id="PF17177"/>
    </source>
</evidence>
<organism evidence="5 6">
    <name type="scientific">Coemansia javaensis</name>
    <dbReference type="NCBI Taxonomy" id="2761396"/>
    <lineage>
        <taxon>Eukaryota</taxon>
        <taxon>Fungi</taxon>
        <taxon>Fungi incertae sedis</taxon>
        <taxon>Zoopagomycota</taxon>
        <taxon>Kickxellomycotina</taxon>
        <taxon>Kickxellomycetes</taxon>
        <taxon>Kickxellales</taxon>
        <taxon>Kickxellaceae</taxon>
        <taxon>Coemansia</taxon>
    </lineage>
</organism>
<accession>A0A9W8HFC0</accession>
<evidence type="ECO:0000313" key="5">
    <source>
        <dbReference type="EMBL" id="KAJ2781362.1"/>
    </source>
</evidence>
<feature type="repeat" description="PPR" evidence="2">
    <location>
        <begin position="451"/>
        <end position="485"/>
    </location>
</feature>